<evidence type="ECO:0000256" key="8">
    <source>
        <dbReference type="SAM" id="MobiDB-lite"/>
    </source>
</evidence>
<evidence type="ECO:0000256" key="4">
    <source>
        <dbReference type="ARBA" id="ARBA00022737"/>
    </source>
</evidence>
<evidence type="ECO:0000256" key="5">
    <source>
        <dbReference type="ARBA" id="ARBA00022771"/>
    </source>
</evidence>
<dbReference type="InterPro" id="IPR047544">
    <property type="entry name" value="RING-HC_RBR_RNF216"/>
</dbReference>
<dbReference type="InterPro" id="IPR044066">
    <property type="entry name" value="TRIAD_supradom"/>
</dbReference>
<proteinExistence type="predicted"/>
<feature type="compositionally biased region" description="Polar residues" evidence="8">
    <location>
        <begin position="1"/>
        <end position="28"/>
    </location>
</feature>
<feature type="region of interest" description="Disordered" evidence="8">
    <location>
        <begin position="1"/>
        <end position="165"/>
    </location>
</feature>
<dbReference type="PANTHER" id="PTHR22770">
    <property type="entry name" value="UBIQUITIN CONJUGATING ENZYME 7 INTERACTING PROTEIN-RELATED"/>
    <property type="match status" value="1"/>
</dbReference>
<keyword evidence="4" id="KW-0677">Repeat</keyword>
<dbReference type="Pfam" id="PF26200">
    <property type="entry name" value="Rcat_RNF216"/>
    <property type="match status" value="1"/>
</dbReference>
<dbReference type="SMART" id="SM00647">
    <property type="entry name" value="IBR"/>
    <property type="match status" value="2"/>
</dbReference>
<dbReference type="InterPro" id="IPR047546">
    <property type="entry name" value="Rcat_RBR_RNF216"/>
</dbReference>
<dbReference type="CDD" id="cd16630">
    <property type="entry name" value="RING-HC_RBR_RNF216"/>
    <property type="match status" value="1"/>
</dbReference>
<reference evidence="10" key="2">
    <citation type="journal article" date="2020" name="Nat. Commun.">
        <title>Large-scale genome sequencing of mycorrhizal fungi provides insights into the early evolution of symbiotic traits.</title>
        <authorList>
            <person name="Miyauchi S."/>
            <person name="Kiss E."/>
            <person name="Kuo A."/>
            <person name="Drula E."/>
            <person name="Kohler A."/>
            <person name="Sanchez-Garcia M."/>
            <person name="Morin E."/>
            <person name="Andreopoulos B."/>
            <person name="Barry K.W."/>
            <person name="Bonito G."/>
            <person name="Buee M."/>
            <person name="Carver A."/>
            <person name="Chen C."/>
            <person name="Cichocki N."/>
            <person name="Clum A."/>
            <person name="Culley D."/>
            <person name="Crous P.W."/>
            <person name="Fauchery L."/>
            <person name="Girlanda M."/>
            <person name="Hayes R.D."/>
            <person name="Keri Z."/>
            <person name="LaButti K."/>
            <person name="Lipzen A."/>
            <person name="Lombard V."/>
            <person name="Magnuson J."/>
            <person name="Maillard F."/>
            <person name="Murat C."/>
            <person name="Nolan M."/>
            <person name="Ohm R.A."/>
            <person name="Pangilinan J."/>
            <person name="Pereira M.F."/>
            <person name="Perotto S."/>
            <person name="Peter M."/>
            <person name="Pfister S."/>
            <person name="Riley R."/>
            <person name="Sitrit Y."/>
            <person name="Stielow J.B."/>
            <person name="Szollosi G."/>
            <person name="Zifcakova L."/>
            <person name="Stursova M."/>
            <person name="Spatafora J.W."/>
            <person name="Tedersoo L."/>
            <person name="Vaario L.M."/>
            <person name="Yamada A."/>
            <person name="Yan M."/>
            <person name="Wang P."/>
            <person name="Xu J."/>
            <person name="Bruns T."/>
            <person name="Baldrian P."/>
            <person name="Vilgalys R."/>
            <person name="Dunand C."/>
            <person name="Henrissat B."/>
            <person name="Grigoriev I.V."/>
            <person name="Hibbett D."/>
            <person name="Nagy L.G."/>
            <person name="Martin F.M."/>
        </authorList>
    </citation>
    <scope>NUCLEOTIDE SEQUENCE</scope>
    <source>
        <strain evidence="10">BED1</strain>
    </source>
</reference>
<dbReference type="InterPro" id="IPR051628">
    <property type="entry name" value="LUBAC_E3_Ligases"/>
</dbReference>
<dbReference type="InterPro" id="IPR047545">
    <property type="entry name" value="BRcat_RBR_RNF216"/>
</dbReference>
<evidence type="ECO:0000259" key="9">
    <source>
        <dbReference type="PROSITE" id="PS51873"/>
    </source>
</evidence>
<comment type="pathway">
    <text evidence="1">Protein modification; protein ubiquitination.</text>
</comment>
<dbReference type="SUPFAM" id="SSF57850">
    <property type="entry name" value="RING/U-box"/>
    <property type="match status" value="2"/>
</dbReference>
<evidence type="ECO:0000256" key="2">
    <source>
        <dbReference type="ARBA" id="ARBA00022679"/>
    </source>
</evidence>
<dbReference type="GO" id="GO:0016740">
    <property type="term" value="F:transferase activity"/>
    <property type="evidence" value="ECO:0007669"/>
    <property type="project" value="UniProtKB-KW"/>
</dbReference>
<organism evidence="10 11">
    <name type="scientific">Boletus edulis BED1</name>
    <dbReference type="NCBI Taxonomy" id="1328754"/>
    <lineage>
        <taxon>Eukaryota</taxon>
        <taxon>Fungi</taxon>
        <taxon>Dikarya</taxon>
        <taxon>Basidiomycota</taxon>
        <taxon>Agaricomycotina</taxon>
        <taxon>Agaricomycetes</taxon>
        <taxon>Agaricomycetidae</taxon>
        <taxon>Boletales</taxon>
        <taxon>Boletineae</taxon>
        <taxon>Boletaceae</taxon>
        <taxon>Boletoideae</taxon>
        <taxon>Boletus</taxon>
    </lineage>
</organism>
<evidence type="ECO:0000313" key="11">
    <source>
        <dbReference type="Proteomes" id="UP001194468"/>
    </source>
</evidence>
<feature type="compositionally biased region" description="Polar residues" evidence="8">
    <location>
        <begin position="102"/>
        <end position="113"/>
    </location>
</feature>
<evidence type="ECO:0000256" key="1">
    <source>
        <dbReference type="ARBA" id="ARBA00004906"/>
    </source>
</evidence>
<accession>A0AAD4BR87</accession>
<protein>
    <recommendedName>
        <fullName evidence="9">RING-type domain-containing protein</fullName>
    </recommendedName>
</protein>
<comment type="caution">
    <text evidence="10">The sequence shown here is derived from an EMBL/GenBank/DDBJ whole genome shotgun (WGS) entry which is preliminary data.</text>
</comment>
<evidence type="ECO:0000256" key="7">
    <source>
        <dbReference type="ARBA" id="ARBA00022833"/>
    </source>
</evidence>
<name>A0AAD4BR87_BOLED</name>
<dbReference type="PANTHER" id="PTHR22770:SF47">
    <property type="entry name" value="E3 UBIQUITIN-PROTEIN LIGASE RNF216"/>
    <property type="match status" value="1"/>
</dbReference>
<reference evidence="10" key="1">
    <citation type="submission" date="2019-10" db="EMBL/GenBank/DDBJ databases">
        <authorList>
            <consortium name="DOE Joint Genome Institute"/>
            <person name="Kuo A."/>
            <person name="Miyauchi S."/>
            <person name="Kiss E."/>
            <person name="Drula E."/>
            <person name="Kohler A."/>
            <person name="Sanchez-Garcia M."/>
            <person name="Andreopoulos B."/>
            <person name="Barry K.W."/>
            <person name="Bonito G."/>
            <person name="Buee M."/>
            <person name="Carver A."/>
            <person name="Chen C."/>
            <person name="Cichocki N."/>
            <person name="Clum A."/>
            <person name="Culley D."/>
            <person name="Crous P.W."/>
            <person name="Fauchery L."/>
            <person name="Girlanda M."/>
            <person name="Hayes R."/>
            <person name="Keri Z."/>
            <person name="LaButti K."/>
            <person name="Lipzen A."/>
            <person name="Lombard V."/>
            <person name="Magnuson J."/>
            <person name="Maillard F."/>
            <person name="Morin E."/>
            <person name="Murat C."/>
            <person name="Nolan M."/>
            <person name="Ohm R."/>
            <person name="Pangilinan J."/>
            <person name="Pereira M."/>
            <person name="Perotto S."/>
            <person name="Peter M."/>
            <person name="Riley R."/>
            <person name="Sitrit Y."/>
            <person name="Stielow B."/>
            <person name="Szollosi G."/>
            <person name="Zifcakova L."/>
            <person name="Stursova M."/>
            <person name="Spatafora J.W."/>
            <person name="Tedersoo L."/>
            <person name="Vaario L.-M."/>
            <person name="Yamada A."/>
            <person name="Yan M."/>
            <person name="Wang P."/>
            <person name="Xu J."/>
            <person name="Bruns T."/>
            <person name="Baldrian P."/>
            <person name="Vilgalys R."/>
            <person name="Henrissat B."/>
            <person name="Grigoriev I.V."/>
            <person name="Hibbett D."/>
            <person name="Nagy L.G."/>
            <person name="Martin F.M."/>
        </authorList>
    </citation>
    <scope>NUCLEOTIDE SEQUENCE</scope>
    <source>
        <strain evidence="10">BED1</strain>
    </source>
</reference>
<dbReference type="PROSITE" id="PS51873">
    <property type="entry name" value="TRIAD"/>
    <property type="match status" value="1"/>
</dbReference>
<evidence type="ECO:0000256" key="6">
    <source>
        <dbReference type="ARBA" id="ARBA00022786"/>
    </source>
</evidence>
<dbReference type="Gene3D" id="1.20.120.1750">
    <property type="match status" value="1"/>
</dbReference>
<evidence type="ECO:0000313" key="10">
    <source>
        <dbReference type="EMBL" id="KAF8437928.1"/>
    </source>
</evidence>
<keyword evidence="3" id="KW-0479">Metal-binding</keyword>
<keyword evidence="6" id="KW-0833">Ubl conjugation pathway</keyword>
<feature type="region of interest" description="Disordered" evidence="8">
    <location>
        <begin position="220"/>
        <end position="249"/>
    </location>
</feature>
<keyword evidence="11" id="KW-1185">Reference proteome</keyword>
<dbReference type="InterPro" id="IPR002867">
    <property type="entry name" value="IBR_dom"/>
</dbReference>
<keyword evidence="2" id="KW-0808">Transferase</keyword>
<dbReference type="Proteomes" id="UP001194468">
    <property type="component" value="Unassembled WGS sequence"/>
</dbReference>
<sequence>MQVIDVSSSPEPSGSPMTRRTRSASRQPGPSKKRPRLARLARDPSVAEIIELTDSDDELPVHGSPKMHHSQPGPSRSTPTTSSNAELTFGKPNSGLLVDGPQPSQHAARQEQQGDGEPLFLPESDNEQHMIRPPPAHAARDAPDAAPAHPQLPLPEPAQVAPQAPVPVDPIDEYFVRVLEIVPDVQPAHALALIEEFTQTQPGNVVEFVLHALFEHPSYPKVDKNGKHKRDASDDDTNIRSPQKPKVDYTSKERVYNGGSHYFECSLEQLMMDFPRIPKPHIRSRLFDNRFYAPTYLLLADELKKEPLPFKFKSTNSVVGKGKGKARQDPEFDREREWILLKVAELATEKDAELAAAVNEQEYENSGQGIECGCCFSEYPFDQMIQCPEAHLFCKSCMLSYASNLLGEHNPNIVCMDQSGCKLPFPESELGRFLSPKLLELYYRVKQRKEIEAAGLENLEECPFCEYKCVIENELERLFRCENAACNAITCRACKKPDHLPKTCKEVEEDKHLDAQHIIEEAMTQALMRNCPKCQKSFIKEMGCNKMTCPNCHTVSCYICRKIIVGYDHFSNPPPYSGKVDKLKCNLWDPVEQRHAEEVSEAAKHALAELRKSRPDVDESNLKVDIPVAQARPRPGPTQVHNGGAAWQAMLGAGAARLDGWGADIGRGAGIGGMAAGVGNPFMFGAGQAHPFAPPALGMPLRPGLLPPVAAIPDPVPAPLAHLMAAGGGGRRRKGR</sequence>
<feature type="compositionally biased region" description="Low complexity" evidence="8">
    <location>
        <begin position="70"/>
        <end position="83"/>
    </location>
</feature>
<dbReference type="CDD" id="cd20339">
    <property type="entry name" value="BRcat_RBR_RNF216"/>
    <property type="match status" value="1"/>
</dbReference>
<keyword evidence="7" id="KW-0862">Zinc</keyword>
<keyword evidence="5" id="KW-0863">Zinc-finger</keyword>
<dbReference type="AlphaFoldDB" id="A0AAD4BR87"/>
<dbReference type="EMBL" id="WHUW01000017">
    <property type="protein sequence ID" value="KAF8437928.1"/>
    <property type="molecule type" value="Genomic_DNA"/>
</dbReference>
<dbReference type="CDD" id="cd20353">
    <property type="entry name" value="Rcat_RBR_RNF216"/>
    <property type="match status" value="1"/>
</dbReference>
<gene>
    <name evidence="10" type="ORF">L210DRAFT_3544957</name>
</gene>
<dbReference type="GO" id="GO:0008270">
    <property type="term" value="F:zinc ion binding"/>
    <property type="evidence" value="ECO:0007669"/>
    <property type="project" value="UniProtKB-KW"/>
</dbReference>
<evidence type="ECO:0000256" key="3">
    <source>
        <dbReference type="ARBA" id="ARBA00022723"/>
    </source>
</evidence>
<feature type="domain" description="RING-type" evidence="9">
    <location>
        <begin position="368"/>
        <end position="589"/>
    </location>
</feature>